<accession>A0AAU7LR32</accession>
<dbReference type="InterPro" id="IPR053863">
    <property type="entry name" value="Glyoxy/Ble-like_N"/>
</dbReference>
<organism evidence="2">
    <name type="scientific">Polaromonas hydrogenivorans</name>
    <dbReference type="NCBI Taxonomy" id="335476"/>
    <lineage>
        <taxon>Bacteria</taxon>
        <taxon>Pseudomonadati</taxon>
        <taxon>Pseudomonadota</taxon>
        <taxon>Betaproteobacteria</taxon>
        <taxon>Burkholderiales</taxon>
        <taxon>Comamonadaceae</taxon>
        <taxon>Polaromonas</taxon>
    </lineage>
</organism>
<dbReference type="PANTHER" id="PTHR36503">
    <property type="entry name" value="BLR2520 PROTEIN"/>
    <property type="match status" value="1"/>
</dbReference>
<dbReference type="RefSeq" id="WP_349279206.1">
    <property type="nucleotide sequence ID" value="NZ_CBCSCU010000007.1"/>
</dbReference>
<reference evidence="2" key="1">
    <citation type="submission" date="2024-05" db="EMBL/GenBank/DDBJ databases">
        <authorList>
            <person name="Bunk B."/>
            <person name="Swiderski J."/>
            <person name="Sproer C."/>
            <person name="Thiel V."/>
        </authorList>
    </citation>
    <scope>NUCLEOTIDE SEQUENCE</scope>
    <source>
        <strain evidence="2">DSM 17735</strain>
    </source>
</reference>
<dbReference type="InterPro" id="IPR029068">
    <property type="entry name" value="Glyas_Bleomycin-R_OHBP_Dase"/>
</dbReference>
<feature type="domain" description="Glyoxalase/Bleomycin resistance-like N-terminal" evidence="1">
    <location>
        <begin position="6"/>
        <end position="43"/>
    </location>
</feature>
<evidence type="ECO:0000259" key="1">
    <source>
        <dbReference type="Pfam" id="PF22677"/>
    </source>
</evidence>
<sequence length="139" mass="15707">MATQIYVNLPVKNLDKSLRFFKRLGFAFNPKFTDENAACMVVGDDSYVMLLAEEFFRTFTPHPICDATRSTEVIVCLSCESREAVDLMVSNALGAGARTHRAAKDHGNMYQHGFQDLDGHLWEVMYIEPTYVHIGPEDV</sequence>
<protein>
    <submittedName>
        <fullName evidence="2">VOC family protein</fullName>
    </submittedName>
</protein>
<dbReference type="SUPFAM" id="SSF54593">
    <property type="entry name" value="Glyoxalase/Bleomycin resistance protein/Dihydroxybiphenyl dioxygenase"/>
    <property type="match status" value="1"/>
</dbReference>
<dbReference type="EMBL" id="CP157675">
    <property type="protein sequence ID" value="XBP70104.1"/>
    <property type="molecule type" value="Genomic_DNA"/>
</dbReference>
<proteinExistence type="predicted"/>
<dbReference type="AlphaFoldDB" id="A0AAU7LR32"/>
<evidence type="ECO:0000313" key="2">
    <source>
        <dbReference type="EMBL" id="XBP70104.1"/>
    </source>
</evidence>
<dbReference type="Gene3D" id="3.10.180.10">
    <property type="entry name" value="2,3-Dihydroxybiphenyl 1,2-Dioxygenase, domain 1"/>
    <property type="match status" value="1"/>
</dbReference>
<dbReference type="Pfam" id="PF22677">
    <property type="entry name" value="Ble-like_N"/>
    <property type="match status" value="1"/>
</dbReference>
<name>A0AAU7LR32_9BURK</name>
<gene>
    <name evidence="2" type="ORF">ABLV49_19900</name>
</gene>
<dbReference type="PANTHER" id="PTHR36503:SF2">
    <property type="entry name" value="BLR2408 PROTEIN"/>
    <property type="match status" value="1"/>
</dbReference>